<protein>
    <submittedName>
        <fullName evidence="1">Uncharacterized protein</fullName>
    </submittedName>
</protein>
<gene>
    <name evidence="1" type="ORF">NM688_g541</name>
</gene>
<reference evidence="1" key="1">
    <citation type="submission" date="2022-07" db="EMBL/GenBank/DDBJ databases">
        <title>Genome Sequence of Phlebia brevispora.</title>
        <authorList>
            <person name="Buettner E."/>
        </authorList>
    </citation>
    <scope>NUCLEOTIDE SEQUENCE</scope>
    <source>
        <strain evidence="1">MPL23</strain>
    </source>
</reference>
<comment type="caution">
    <text evidence="1">The sequence shown here is derived from an EMBL/GenBank/DDBJ whole genome shotgun (WGS) entry which is preliminary data.</text>
</comment>
<sequence length="346" mass="39285">MESDDESLLSPTSSTSSFDEDDVNVRMAPNWCAYRQLIESRGTRLDTCADVKQWYQDYWESLIAQGCKVTRDLPGYTRACSYSDENELCKDAGLPDNLFRGTHCATGKKVVIKAVHIYSREYDTVRYLSSPPLRNHPMNHTIPILDLIDDAANNLGFIVMEEWSPQLVSDVPRTLRLFLGAIRQCIEVRSFSPYRTYTGILMLISQHAVFMHAHHMAHLDISIRNLLTDYSSHYAYIDFETCRRFDGIPSPRVRGVRGTNLPPELENGEYADPYKVDIWALGVLILHASALTGYDVPELKALTRPMLHEDFERRPTASAVLKVFDTIVAGIKESRLQSTSVYHSST</sequence>
<accession>A0ACC1TEA7</accession>
<evidence type="ECO:0000313" key="2">
    <source>
        <dbReference type="Proteomes" id="UP001148662"/>
    </source>
</evidence>
<evidence type="ECO:0000313" key="1">
    <source>
        <dbReference type="EMBL" id="KAJ3559114.1"/>
    </source>
</evidence>
<keyword evidence="2" id="KW-1185">Reference proteome</keyword>
<dbReference type="Proteomes" id="UP001148662">
    <property type="component" value="Unassembled WGS sequence"/>
</dbReference>
<organism evidence="1 2">
    <name type="scientific">Phlebia brevispora</name>
    <dbReference type="NCBI Taxonomy" id="194682"/>
    <lineage>
        <taxon>Eukaryota</taxon>
        <taxon>Fungi</taxon>
        <taxon>Dikarya</taxon>
        <taxon>Basidiomycota</taxon>
        <taxon>Agaricomycotina</taxon>
        <taxon>Agaricomycetes</taxon>
        <taxon>Polyporales</taxon>
        <taxon>Meruliaceae</taxon>
        <taxon>Phlebia</taxon>
    </lineage>
</organism>
<dbReference type="EMBL" id="JANHOG010000045">
    <property type="protein sequence ID" value="KAJ3559114.1"/>
    <property type="molecule type" value="Genomic_DNA"/>
</dbReference>
<name>A0ACC1TEA7_9APHY</name>
<proteinExistence type="predicted"/>